<name>A0A2A4JN29_HELVI</name>
<feature type="transmembrane region" description="Helical" evidence="5">
    <location>
        <begin position="291"/>
        <end position="311"/>
    </location>
</feature>
<evidence type="ECO:0000313" key="6">
    <source>
        <dbReference type="EMBL" id="PCG72994.1"/>
    </source>
</evidence>
<evidence type="ECO:0000256" key="5">
    <source>
        <dbReference type="SAM" id="Phobius"/>
    </source>
</evidence>
<dbReference type="GO" id="GO:0016020">
    <property type="term" value="C:membrane"/>
    <property type="evidence" value="ECO:0007669"/>
    <property type="project" value="UniProtKB-SubCell"/>
</dbReference>
<gene>
    <name evidence="6" type="ORF">B5V51_261</name>
</gene>
<dbReference type="InterPro" id="IPR036259">
    <property type="entry name" value="MFS_trans_sf"/>
</dbReference>
<dbReference type="STRING" id="7102.A0A2A4JN29"/>
<reference evidence="6" key="1">
    <citation type="submission" date="2017-09" db="EMBL/GenBank/DDBJ databases">
        <title>Contemporary evolution of a Lepidopteran species, Heliothis virescens, in response to modern agricultural practices.</title>
        <authorList>
            <person name="Fritz M.L."/>
            <person name="Deyonke A.M."/>
            <person name="Papanicolaou A."/>
            <person name="Micinski S."/>
            <person name="Westbrook J."/>
            <person name="Gould F."/>
        </authorList>
    </citation>
    <scope>NUCLEOTIDE SEQUENCE [LARGE SCALE GENOMIC DNA]</scope>
    <source>
        <strain evidence="6">HvINT-</strain>
        <tissue evidence="6">Whole body</tissue>
    </source>
</reference>
<dbReference type="PANTHER" id="PTHR48021">
    <property type="match status" value="1"/>
</dbReference>
<dbReference type="PANTHER" id="PTHR48021:SF1">
    <property type="entry name" value="GH07001P-RELATED"/>
    <property type="match status" value="1"/>
</dbReference>
<organism evidence="6">
    <name type="scientific">Heliothis virescens</name>
    <name type="common">Tobacco budworm moth</name>
    <dbReference type="NCBI Taxonomy" id="7102"/>
    <lineage>
        <taxon>Eukaryota</taxon>
        <taxon>Metazoa</taxon>
        <taxon>Ecdysozoa</taxon>
        <taxon>Arthropoda</taxon>
        <taxon>Hexapoda</taxon>
        <taxon>Insecta</taxon>
        <taxon>Pterygota</taxon>
        <taxon>Neoptera</taxon>
        <taxon>Endopterygota</taxon>
        <taxon>Lepidoptera</taxon>
        <taxon>Glossata</taxon>
        <taxon>Ditrysia</taxon>
        <taxon>Noctuoidea</taxon>
        <taxon>Noctuidae</taxon>
        <taxon>Heliothinae</taxon>
        <taxon>Heliothis</taxon>
    </lineage>
</organism>
<feature type="transmembrane region" description="Helical" evidence="5">
    <location>
        <begin position="349"/>
        <end position="373"/>
    </location>
</feature>
<feature type="transmembrane region" description="Helical" evidence="5">
    <location>
        <begin position="139"/>
        <end position="159"/>
    </location>
</feature>
<dbReference type="InterPro" id="IPR050549">
    <property type="entry name" value="MFS_Trehalose_Transporter"/>
</dbReference>
<keyword evidence="4 5" id="KW-0472">Membrane</keyword>
<feature type="transmembrane region" description="Helical" evidence="5">
    <location>
        <begin position="248"/>
        <end position="271"/>
    </location>
</feature>
<feature type="transmembrane region" description="Helical" evidence="5">
    <location>
        <begin position="318"/>
        <end position="337"/>
    </location>
</feature>
<keyword evidence="3 5" id="KW-1133">Transmembrane helix</keyword>
<dbReference type="Pfam" id="PF00083">
    <property type="entry name" value="Sugar_tr"/>
    <property type="match status" value="1"/>
</dbReference>
<dbReference type="InterPro" id="IPR005828">
    <property type="entry name" value="MFS_sugar_transport-like"/>
</dbReference>
<evidence type="ECO:0000256" key="3">
    <source>
        <dbReference type="ARBA" id="ARBA00022989"/>
    </source>
</evidence>
<evidence type="ECO:0000256" key="1">
    <source>
        <dbReference type="ARBA" id="ARBA00004370"/>
    </source>
</evidence>
<dbReference type="SUPFAM" id="SSF103473">
    <property type="entry name" value="MFS general substrate transporter"/>
    <property type="match status" value="1"/>
</dbReference>
<protein>
    <recommendedName>
        <fullName evidence="7">Major facilitator superfamily (MFS) profile domain-containing protein</fullName>
    </recommendedName>
</protein>
<dbReference type="GO" id="GO:0022857">
    <property type="term" value="F:transmembrane transporter activity"/>
    <property type="evidence" value="ECO:0007669"/>
    <property type="project" value="InterPro"/>
</dbReference>
<accession>A0A2A4JN29</accession>
<comment type="caution">
    <text evidence="6">The sequence shown here is derived from an EMBL/GenBank/DDBJ whole genome shotgun (WGS) entry which is preliminary data.</text>
</comment>
<sequence>MVLSPVARQFLVAGSTHLAALSAGGVIAYPSVLLEQLKANDTIIQLDLHKGSWIGSVHGMAGIPSMLMPFIMQYRGRRFAFIFSCVLIIVGWIFTYIAQNISTLIIGECFHGLGTNSLIAVSFLSVSEMLQPSYRNTSLLLYGTIQALGISSVGIIGRYLHWKTVGLIMCSPALMATLLGCLWPESPSWLAYKGRFKECEQSFVRLRGTDEESKKELKALINSQKEELKIKSVTKLQDLKHTITSRDFCLPAFHTFVLINVTYWGGGMPVIIYSNDMIMKISGAFNAKAKLTMDILLFVGYNIASVIVHYCSSKKTMLFSMTGSAVFMGGATVTTYLERVGVLSKEPELAVYCLVGFIAFLSLGSSCIGFSIASEIMPVKHRGVGGCLYILYTYVPDTRNRTLKEIEDFYTLGHFKALDKNDAVDVPFIKSEID</sequence>
<feature type="transmembrane region" description="Helical" evidence="5">
    <location>
        <begin position="52"/>
        <end position="72"/>
    </location>
</feature>
<proteinExistence type="predicted"/>
<evidence type="ECO:0000256" key="4">
    <source>
        <dbReference type="ARBA" id="ARBA00023136"/>
    </source>
</evidence>
<keyword evidence="2 5" id="KW-0812">Transmembrane</keyword>
<comment type="subcellular location">
    <subcellularLocation>
        <location evidence="1">Membrane</location>
    </subcellularLocation>
</comment>
<feature type="transmembrane region" description="Helical" evidence="5">
    <location>
        <begin position="165"/>
        <end position="183"/>
    </location>
</feature>
<dbReference type="EMBL" id="NWSH01001036">
    <property type="protein sequence ID" value="PCG72994.1"/>
    <property type="molecule type" value="Genomic_DNA"/>
</dbReference>
<dbReference type="Gene3D" id="1.20.1250.20">
    <property type="entry name" value="MFS general substrate transporter like domains"/>
    <property type="match status" value="1"/>
</dbReference>
<dbReference type="AlphaFoldDB" id="A0A2A4JN29"/>
<feature type="transmembrane region" description="Helical" evidence="5">
    <location>
        <begin position="104"/>
        <end position="127"/>
    </location>
</feature>
<evidence type="ECO:0008006" key="7">
    <source>
        <dbReference type="Google" id="ProtNLM"/>
    </source>
</evidence>
<evidence type="ECO:0000256" key="2">
    <source>
        <dbReference type="ARBA" id="ARBA00022692"/>
    </source>
</evidence>
<feature type="transmembrane region" description="Helical" evidence="5">
    <location>
        <begin position="79"/>
        <end position="98"/>
    </location>
</feature>